<reference evidence="2" key="1">
    <citation type="submission" date="2023-04" db="EMBL/GenBank/DDBJ databases">
        <title>Phytophthora fragariaefolia NBRC 109709.</title>
        <authorList>
            <person name="Ichikawa N."/>
            <person name="Sato H."/>
            <person name="Tonouchi N."/>
        </authorList>
    </citation>
    <scope>NUCLEOTIDE SEQUENCE</scope>
    <source>
        <strain evidence="2">NBRC 109709</strain>
    </source>
</reference>
<dbReference type="SUPFAM" id="SSF53098">
    <property type="entry name" value="Ribonuclease H-like"/>
    <property type="match status" value="1"/>
</dbReference>
<dbReference type="AlphaFoldDB" id="A0A9W7D6A4"/>
<dbReference type="Pfam" id="PF13456">
    <property type="entry name" value="RVT_3"/>
    <property type="match status" value="1"/>
</dbReference>
<dbReference type="GO" id="GO:0003676">
    <property type="term" value="F:nucleic acid binding"/>
    <property type="evidence" value="ECO:0007669"/>
    <property type="project" value="InterPro"/>
</dbReference>
<dbReference type="InterPro" id="IPR012337">
    <property type="entry name" value="RNaseH-like_sf"/>
</dbReference>
<evidence type="ECO:0000313" key="2">
    <source>
        <dbReference type="EMBL" id="GMF60820.1"/>
    </source>
</evidence>
<dbReference type="InterPro" id="IPR036397">
    <property type="entry name" value="RNaseH_sf"/>
</dbReference>
<keyword evidence="3" id="KW-1185">Reference proteome</keyword>
<evidence type="ECO:0000259" key="1">
    <source>
        <dbReference type="Pfam" id="PF13456"/>
    </source>
</evidence>
<dbReference type="Gene3D" id="3.30.420.10">
    <property type="entry name" value="Ribonuclease H-like superfamily/Ribonuclease H"/>
    <property type="match status" value="1"/>
</dbReference>
<protein>
    <submittedName>
        <fullName evidence="2">Unnamed protein product</fullName>
    </submittedName>
</protein>
<organism evidence="2 3">
    <name type="scientific">Phytophthora fragariaefolia</name>
    <dbReference type="NCBI Taxonomy" id="1490495"/>
    <lineage>
        <taxon>Eukaryota</taxon>
        <taxon>Sar</taxon>
        <taxon>Stramenopiles</taxon>
        <taxon>Oomycota</taxon>
        <taxon>Peronosporomycetes</taxon>
        <taxon>Peronosporales</taxon>
        <taxon>Peronosporaceae</taxon>
        <taxon>Phytophthora</taxon>
    </lineage>
</organism>
<dbReference type="EMBL" id="BSXT01005536">
    <property type="protein sequence ID" value="GMF60820.1"/>
    <property type="molecule type" value="Genomic_DNA"/>
</dbReference>
<proteinExistence type="predicted"/>
<comment type="caution">
    <text evidence="2">The sequence shown here is derived from an EMBL/GenBank/DDBJ whole genome shotgun (WGS) entry which is preliminary data.</text>
</comment>
<accession>A0A9W7D6A4</accession>
<feature type="domain" description="RNase H type-1" evidence="1">
    <location>
        <begin position="6"/>
        <end position="94"/>
    </location>
</feature>
<sequence length="151" mass="17296">MASVSYAHKTTNNIAEYHGFMNELRYAALHRLSGMNVVGDSNLILTKLQLRKIPKTRHLQGCYEQFRMMADRLMVISWTHHRRAFNKMADHPANIAMDAQTSVQVDATDMPRLPSRWTPVLKIRQGDVEHWLDNNPDMTVYGPPSHLTGVV</sequence>
<evidence type="ECO:0000313" key="3">
    <source>
        <dbReference type="Proteomes" id="UP001165121"/>
    </source>
</evidence>
<name>A0A9W7D6A4_9STRA</name>
<dbReference type="Proteomes" id="UP001165121">
    <property type="component" value="Unassembled WGS sequence"/>
</dbReference>
<dbReference type="InterPro" id="IPR002156">
    <property type="entry name" value="RNaseH_domain"/>
</dbReference>
<dbReference type="OrthoDB" id="124261at2759"/>
<gene>
    <name evidence="2" type="ORF">Pfra01_002643500</name>
</gene>
<dbReference type="GO" id="GO:0004523">
    <property type="term" value="F:RNA-DNA hybrid ribonuclease activity"/>
    <property type="evidence" value="ECO:0007669"/>
    <property type="project" value="InterPro"/>
</dbReference>